<dbReference type="SUPFAM" id="SSF47384">
    <property type="entry name" value="Homodimeric domain of signal transducing histidine kinase"/>
    <property type="match status" value="1"/>
</dbReference>
<dbReference type="Pfam" id="PF00512">
    <property type="entry name" value="HisKA"/>
    <property type="match status" value="1"/>
</dbReference>
<comment type="catalytic activity">
    <reaction evidence="1">
        <text>ATP + protein L-histidine = ADP + protein N-phospho-L-histidine.</text>
        <dbReference type="EC" id="2.7.13.3"/>
    </reaction>
</comment>
<evidence type="ECO:0000256" key="3">
    <source>
        <dbReference type="ARBA" id="ARBA00012438"/>
    </source>
</evidence>
<accession>A0A1I0P5K2</accession>
<dbReference type="PANTHER" id="PTHR45453:SF1">
    <property type="entry name" value="PHOSPHATE REGULON SENSOR PROTEIN PHOR"/>
    <property type="match status" value="1"/>
</dbReference>
<keyword evidence="9" id="KW-0067">ATP-binding</keyword>
<dbReference type="Pfam" id="PF02518">
    <property type="entry name" value="HATPase_c"/>
    <property type="match status" value="1"/>
</dbReference>
<evidence type="ECO:0000256" key="8">
    <source>
        <dbReference type="ARBA" id="ARBA00022777"/>
    </source>
</evidence>
<dbReference type="EC" id="2.7.13.3" evidence="3"/>
<dbReference type="SUPFAM" id="SSF55874">
    <property type="entry name" value="ATPase domain of HSP90 chaperone/DNA topoisomerase II/histidine kinase"/>
    <property type="match status" value="1"/>
</dbReference>
<keyword evidence="14" id="KW-1185">Reference proteome</keyword>
<evidence type="ECO:0000256" key="10">
    <source>
        <dbReference type="ARBA" id="ARBA00023012"/>
    </source>
</evidence>
<keyword evidence="11" id="KW-0472">Membrane</keyword>
<evidence type="ECO:0000313" key="14">
    <source>
        <dbReference type="Proteomes" id="UP000199167"/>
    </source>
</evidence>
<dbReference type="EMBL" id="FOIZ01000001">
    <property type="protein sequence ID" value="SEW09332.1"/>
    <property type="molecule type" value="Genomic_DNA"/>
</dbReference>
<evidence type="ECO:0000256" key="4">
    <source>
        <dbReference type="ARBA" id="ARBA00022475"/>
    </source>
</evidence>
<dbReference type="Gene3D" id="3.30.565.10">
    <property type="entry name" value="Histidine kinase-like ATPase, C-terminal domain"/>
    <property type="match status" value="1"/>
</dbReference>
<organism evidence="13 14">
    <name type="scientific">Cognatiyoonia koreensis</name>
    <dbReference type="NCBI Taxonomy" id="364200"/>
    <lineage>
        <taxon>Bacteria</taxon>
        <taxon>Pseudomonadati</taxon>
        <taxon>Pseudomonadota</taxon>
        <taxon>Alphaproteobacteria</taxon>
        <taxon>Rhodobacterales</taxon>
        <taxon>Paracoccaceae</taxon>
        <taxon>Cognatiyoonia</taxon>
    </lineage>
</organism>
<dbReference type="Gene3D" id="1.10.287.130">
    <property type="match status" value="1"/>
</dbReference>
<dbReference type="PRINTS" id="PR00344">
    <property type="entry name" value="BCTRLSENSOR"/>
</dbReference>
<dbReference type="InterPro" id="IPR005467">
    <property type="entry name" value="His_kinase_dom"/>
</dbReference>
<feature type="domain" description="Histidine kinase" evidence="12">
    <location>
        <begin position="118"/>
        <end position="343"/>
    </location>
</feature>
<dbReference type="InterPro" id="IPR036890">
    <property type="entry name" value="HATPase_C_sf"/>
</dbReference>
<dbReference type="SMART" id="SM00388">
    <property type="entry name" value="HisKA"/>
    <property type="match status" value="1"/>
</dbReference>
<dbReference type="Proteomes" id="UP000199167">
    <property type="component" value="Unassembled WGS sequence"/>
</dbReference>
<evidence type="ECO:0000313" key="13">
    <source>
        <dbReference type="EMBL" id="SEW09332.1"/>
    </source>
</evidence>
<comment type="subcellular location">
    <subcellularLocation>
        <location evidence="2">Cell membrane</location>
    </subcellularLocation>
</comment>
<dbReference type="PROSITE" id="PS50109">
    <property type="entry name" value="HIS_KIN"/>
    <property type="match status" value="1"/>
</dbReference>
<dbReference type="SMART" id="SM00387">
    <property type="entry name" value="HATPase_c"/>
    <property type="match status" value="1"/>
</dbReference>
<dbReference type="PANTHER" id="PTHR45453">
    <property type="entry name" value="PHOSPHATE REGULON SENSOR PROTEIN PHOR"/>
    <property type="match status" value="1"/>
</dbReference>
<keyword evidence="6" id="KW-0808">Transferase</keyword>
<evidence type="ECO:0000256" key="2">
    <source>
        <dbReference type="ARBA" id="ARBA00004236"/>
    </source>
</evidence>
<keyword evidence="7" id="KW-0547">Nucleotide-binding</keyword>
<dbReference type="InterPro" id="IPR036097">
    <property type="entry name" value="HisK_dim/P_sf"/>
</dbReference>
<name>A0A1I0P5K2_9RHOB</name>
<evidence type="ECO:0000259" key="12">
    <source>
        <dbReference type="PROSITE" id="PS50109"/>
    </source>
</evidence>
<evidence type="ECO:0000256" key="7">
    <source>
        <dbReference type="ARBA" id="ARBA00022741"/>
    </source>
</evidence>
<reference evidence="13 14" key="1">
    <citation type="submission" date="2016-10" db="EMBL/GenBank/DDBJ databases">
        <authorList>
            <person name="de Groot N.N."/>
        </authorList>
    </citation>
    <scope>NUCLEOTIDE SEQUENCE [LARGE SCALE GENOMIC DNA]</scope>
    <source>
        <strain evidence="13 14">DSM 17925</strain>
    </source>
</reference>
<keyword evidence="8 13" id="KW-0418">Kinase</keyword>
<dbReference type="GO" id="GO:0005524">
    <property type="term" value="F:ATP binding"/>
    <property type="evidence" value="ECO:0007669"/>
    <property type="project" value="UniProtKB-KW"/>
</dbReference>
<dbReference type="AlphaFoldDB" id="A0A1I0P5K2"/>
<keyword evidence="4" id="KW-1003">Cell membrane</keyword>
<proteinExistence type="predicted"/>
<dbReference type="CDD" id="cd00082">
    <property type="entry name" value="HisKA"/>
    <property type="match status" value="1"/>
</dbReference>
<evidence type="ECO:0000256" key="1">
    <source>
        <dbReference type="ARBA" id="ARBA00000085"/>
    </source>
</evidence>
<evidence type="ECO:0000256" key="5">
    <source>
        <dbReference type="ARBA" id="ARBA00022553"/>
    </source>
</evidence>
<dbReference type="GO" id="GO:0000155">
    <property type="term" value="F:phosphorelay sensor kinase activity"/>
    <property type="evidence" value="ECO:0007669"/>
    <property type="project" value="InterPro"/>
</dbReference>
<dbReference type="InterPro" id="IPR050351">
    <property type="entry name" value="BphY/WalK/GraS-like"/>
</dbReference>
<dbReference type="FunFam" id="3.30.565.10:FF:000006">
    <property type="entry name" value="Sensor histidine kinase WalK"/>
    <property type="match status" value="1"/>
</dbReference>
<dbReference type="InterPro" id="IPR004358">
    <property type="entry name" value="Sig_transdc_His_kin-like_C"/>
</dbReference>
<keyword evidence="5" id="KW-0597">Phosphoprotein</keyword>
<evidence type="ECO:0000256" key="11">
    <source>
        <dbReference type="ARBA" id="ARBA00023136"/>
    </source>
</evidence>
<protein>
    <recommendedName>
        <fullName evidence="3">histidine kinase</fullName>
        <ecNumber evidence="3">2.7.13.3</ecNumber>
    </recommendedName>
</protein>
<keyword evidence="10" id="KW-0902">Two-component regulatory system</keyword>
<dbReference type="InterPro" id="IPR003594">
    <property type="entry name" value="HATPase_dom"/>
</dbReference>
<gene>
    <name evidence="13" type="ORF">SAMN04488515_1012</name>
</gene>
<dbReference type="GO" id="GO:0004721">
    <property type="term" value="F:phosphoprotein phosphatase activity"/>
    <property type="evidence" value="ECO:0007669"/>
    <property type="project" value="TreeGrafter"/>
</dbReference>
<dbReference type="GO" id="GO:0005886">
    <property type="term" value="C:plasma membrane"/>
    <property type="evidence" value="ECO:0007669"/>
    <property type="project" value="UniProtKB-SubCell"/>
</dbReference>
<dbReference type="FunFam" id="1.10.287.130:FF:000008">
    <property type="entry name" value="Two-component sensor histidine kinase"/>
    <property type="match status" value="1"/>
</dbReference>
<dbReference type="GO" id="GO:0016036">
    <property type="term" value="P:cellular response to phosphate starvation"/>
    <property type="evidence" value="ECO:0007669"/>
    <property type="project" value="TreeGrafter"/>
</dbReference>
<sequence length="345" mass="37221">MNGVLDAELIETLPFPVLVIGDDQMIAATNATSRQLLGDHVVGRHFSTALRQPALLDRIEAVMANGAPLEASYLGREAGRDTTYTVHIASAGQAVVLTFQDRTAAEDIYQFRTDFVANVSHELRTPLTALLGFIETLRGPARDDAAARDRFLEVMAREAGRMARLVDDLLSLSRLEAKERVRPSGSVVLANVAQSALAELQPVTDAAGATIRFEDQSGGANIAAEAGELRQVIANLIENAVKYSEPGSEIALSLNAPAHEARLRGVGVRLVVRDAGFGIAPHHIARLTERFYRVDNHRSREVGGTGLGLAIVKHIVNRHRGRLLIESIEGEGTTVTVILPVLDDQ</sequence>
<dbReference type="STRING" id="364200.SAMN04488515_1012"/>
<evidence type="ECO:0000256" key="9">
    <source>
        <dbReference type="ARBA" id="ARBA00022840"/>
    </source>
</evidence>
<dbReference type="InterPro" id="IPR003661">
    <property type="entry name" value="HisK_dim/P_dom"/>
</dbReference>
<evidence type="ECO:0000256" key="6">
    <source>
        <dbReference type="ARBA" id="ARBA00022679"/>
    </source>
</evidence>